<evidence type="ECO:0000256" key="4">
    <source>
        <dbReference type="ARBA" id="ARBA00022448"/>
    </source>
</evidence>
<feature type="compositionally biased region" description="Pro residues" evidence="8">
    <location>
        <begin position="296"/>
        <end position="306"/>
    </location>
</feature>
<feature type="domain" description="Flagellar assembly protein FliH/Type III secretion system HrpE" evidence="9">
    <location>
        <begin position="106"/>
        <end position="228"/>
    </location>
</feature>
<evidence type="ECO:0000313" key="10">
    <source>
        <dbReference type="EMBL" id="EXJ16871.1"/>
    </source>
</evidence>
<dbReference type="GO" id="GO:0044781">
    <property type="term" value="P:bacterial-type flagellum organization"/>
    <property type="evidence" value="ECO:0007669"/>
    <property type="project" value="UniProtKB-KW"/>
</dbReference>
<organism evidence="10 11">
    <name type="scientific">Imhoffiella purpurea</name>
    <dbReference type="NCBI Taxonomy" id="1249627"/>
    <lineage>
        <taxon>Bacteria</taxon>
        <taxon>Pseudomonadati</taxon>
        <taxon>Pseudomonadota</taxon>
        <taxon>Gammaproteobacteria</taxon>
        <taxon>Chromatiales</taxon>
        <taxon>Chromatiaceae</taxon>
        <taxon>Imhoffiella</taxon>
    </lineage>
</organism>
<evidence type="ECO:0000256" key="2">
    <source>
        <dbReference type="ARBA" id="ARBA00006602"/>
    </source>
</evidence>
<feature type="region of interest" description="Disordered" evidence="8">
    <location>
        <begin position="1"/>
        <end position="44"/>
    </location>
</feature>
<dbReference type="PANTHER" id="PTHR34982:SF1">
    <property type="entry name" value="FLAGELLAR ASSEMBLY PROTEIN FLIH"/>
    <property type="match status" value="1"/>
</dbReference>
<dbReference type="SUPFAM" id="SSF160527">
    <property type="entry name" value="V-type ATPase subunit E-like"/>
    <property type="match status" value="1"/>
</dbReference>
<dbReference type="eggNOG" id="COG1317">
    <property type="taxonomic scope" value="Bacteria"/>
</dbReference>
<evidence type="ECO:0000313" key="11">
    <source>
        <dbReference type="Proteomes" id="UP000019460"/>
    </source>
</evidence>
<feature type="compositionally biased region" description="Acidic residues" evidence="8">
    <location>
        <begin position="314"/>
        <end position="323"/>
    </location>
</feature>
<dbReference type="Pfam" id="PF02108">
    <property type="entry name" value="FliH"/>
    <property type="match status" value="1"/>
</dbReference>
<sequence>MSRLQTAAAQDHGPEVRRWLPPDVGEPEVPPEPPEPEVEPPTEEEIAAIKEAARLAGAEAGFREGYQAGYQEGREKADAEAAAESQEREAREQGLREQTEQTLRETVAALEGIAHDLADPLASLGDDLEPELLTLTVTLAERVIMDELDRRPDLLLGVLQRALDQLPSRHHKIRIHVHPDEQRILETYAQGMDESITWVADQEMRRGGCIVESGPSRIDARFETRLRQAVEAIWGELTPPAPAQDDPAPEVEGGDPIDAGDSMGGGTDESPFDGQSPGSIADLGEPDVSEPEPEPVPEPVPEPEPATDPQISEPETDQAETNP</sequence>
<dbReference type="GO" id="GO:0015031">
    <property type="term" value="P:protein transport"/>
    <property type="evidence" value="ECO:0007669"/>
    <property type="project" value="UniProtKB-KW"/>
</dbReference>
<gene>
    <name evidence="10" type="ORF">D779_2482</name>
</gene>
<comment type="caution">
    <text evidence="10">The sequence shown here is derived from an EMBL/GenBank/DDBJ whole genome shotgun (WGS) entry which is preliminary data.</text>
</comment>
<reference evidence="10 11" key="1">
    <citation type="submission" date="2012-11" db="EMBL/GenBank/DDBJ databases">
        <title>Genome assembly of Thiorhodococcus sp. AK35.</title>
        <authorList>
            <person name="Nupur N."/>
            <person name="Khatri I."/>
            <person name="Subramanian S."/>
            <person name="Pinnaka A."/>
        </authorList>
    </citation>
    <scope>NUCLEOTIDE SEQUENCE [LARGE SCALE GENOMIC DNA]</scope>
    <source>
        <strain evidence="10 11">AK35</strain>
    </source>
</reference>
<dbReference type="PANTHER" id="PTHR34982">
    <property type="entry name" value="YOP PROTEINS TRANSLOCATION PROTEIN L"/>
    <property type="match status" value="1"/>
</dbReference>
<dbReference type="OrthoDB" id="6196089at2"/>
<protein>
    <recommendedName>
        <fullName evidence="3">Flagellar assembly protein FliH</fullName>
    </recommendedName>
</protein>
<dbReference type="InterPro" id="IPR018035">
    <property type="entry name" value="Flagellar_FliH/T3SS_HrpE"/>
</dbReference>
<evidence type="ECO:0000256" key="8">
    <source>
        <dbReference type="SAM" id="MobiDB-lite"/>
    </source>
</evidence>
<keyword evidence="4" id="KW-0813">Transport</keyword>
<dbReference type="Proteomes" id="UP000019460">
    <property type="component" value="Unassembled WGS sequence"/>
</dbReference>
<dbReference type="GO" id="GO:0005829">
    <property type="term" value="C:cytosol"/>
    <property type="evidence" value="ECO:0007669"/>
    <property type="project" value="TreeGrafter"/>
</dbReference>
<feature type="region of interest" description="Disordered" evidence="8">
    <location>
        <begin position="235"/>
        <end position="323"/>
    </location>
</feature>
<dbReference type="AlphaFoldDB" id="W9VIP4"/>
<dbReference type="InterPro" id="IPR051472">
    <property type="entry name" value="T3SS_Stator/FliH"/>
</dbReference>
<name>W9VIP4_9GAMM</name>
<dbReference type="RefSeq" id="WP_081763275.1">
    <property type="nucleotide sequence ID" value="NZ_AONC01000004.1"/>
</dbReference>
<evidence type="ECO:0000256" key="3">
    <source>
        <dbReference type="ARBA" id="ARBA00016507"/>
    </source>
</evidence>
<evidence type="ECO:0000256" key="1">
    <source>
        <dbReference type="ARBA" id="ARBA00003041"/>
    </source>
</evidence>
<evidence type="ECO:0000256" key="5">
    <source>
        <dbReference type="ARBA" id="ARBA00022795"/>
    </source>
</evidence>
<feature type="compositionally biased region" description="Basic and acidic residues" evidence="8">
    <location>
        <begin position="72"/>
        <end position="100"/>
    </location>
</feature>
<comment type="function">
    <text evidence="1">Needed for flagellar regrowth and assembly.</text>
</comment>
<keyword evidence="11" id="KW-1185">Reference proteome</keyword>
<evidence type="ECO:0000256" key="7">
    <source>
        <dbReference type="ARBA" id="ARBA00023225"/>
    </source>
</evidence>
<proteinExistence type="inferred from homology"/>
<comment type="similarity">
    <text evidence="2">Belongs to the FliH family.</text>
</comment>
<dbReference type="EMBL" id="AONC01000004">
    <property type="protein sequence ID" value="EXJ16871.1"/>
    <property type="molecule type" value="Genomic_DNA"/>
</dbReference>
<keyword evidence="5" id="KW-1005">Bacterial flagellum biogenesis</keyword>
<evidence type="ECO:0000259" key="9">
    <source>
        <dbReference type="Pfam" id="PF02108"/>
    </source>
</evidence>
<dbReference type="STRING" id="1249627.D779_2482"/>
<keyword evidence="10" id="KW-0966">Cell projection</keyword>
<keyword evidence="10" id="KW-0969">Cilium</keyword>
<keyword evidence="10" id="KW-0282">Flagellum</keyword>
<feature type="region of interest" description="Disordered" evidence="8">
    <location>
        <begin position="66"/>
        <end position="100"/>
    </location>
</feature>
<keyword evidence="7" id="KW-1006">Bacterial flagellum protein export</keyword>
<evidence type="ECO:0000256" key="6">
    <source>
        <dbReference type="ARBA" id="ARBA00022927"/>
    </source>
</evidence>
<keyword evidence="6" id="KW-0653">Protein transport</keyword>
<accession>W9VIP4</accession>
<feature type="compositionally biased region" description="Acidic residues" evidence="8">
    <location>
        <begin position="284"/>
        <end position="295"/>
    </location>
</feature>
<feature type="compositionally biased region" description="Acidic residues" evidence="8">
    <location>
        <begin position="34"/>
        <end position="44"/>
    </location>
</feature>